<dbReference type="AlphaFoldDB" id="A0A0G0TS92"/>
<sequence length="250" mass="27968">MKKKNIYIAISIIVIAIVAVASIYFKKDKPTSLLGPSPSVNSLDIKVEVSPTSTPNAAKPSRVLTKEEIVYTKRKEQAQEVIKRFSSETTLSDKFIWYQALARAELGLKNYAAAKTAYQLALQSDPANPLSAATYAELSSLLVIMKDYDSALLAIQKSTQLRPDVVSHWTDYISLELNHFKISHVQIQNIYKDGIDKSGGQYDLVKAYAIYLEKNMDLSGALYQWRDLATRYPSNQEAATNVARLEDLIK</sequence>
<keyword evidence="2" id="KW-0472">Membrane</keyword>
<dbReference type="Proteomes" id="UP000034072">
    <property type="component" value="Unassembled WGS sequence"/>
</dbReference>
<evidence type="ECO:0000256" key="2">
    <source>
        <dbReference type="SAM" id="Phobius"/>
    </source>
</evidence>
<keyword evidence="1" id="KW-0802">TPR repeat</keyword>
<evidence type="ECO:0000256" key="1">
    <source>
        <dbReference type="PROSITE-ProRule" id="PRU00339"/>
    </source>
</evidence>
<name>A0A0G0TS92_9BACT</name>
<keyword evidence="2" id="KW-0812">Transmembrane</keyword>
<proteinExistence type="predicted"/>
<dbReference type="Pfam" id="PF13181">
    <property type="entry name" value="TPR_8"/>
    <property type="match status" value="2"/>
</dbReference>
<dbReference type="Gene3D" id="1.25.40.10">
    <property type="entry name" value="Tetratricopeptide repeat domain"/>
    <property type="match status" value="1"/>
</dbReference>
<keyword evidence="2" id="KW-1133">Transmembrane helix</keyword>
<dbReference type="PROSITE" id="PS50005">
    <property type="entry name" value="TPR"/>
    <property type="match status" value="1"/>
</dbReference>
<reference evidence="3 4" key="1">
    <citation type="journal article" date="2015" name="Nature">
        <title>rRNA introns, odd ribosomes, and small enigmatic genomes across a large radiation of phyla.</title>
        <authorList>
            <person name="Brown C.T."/>
            <person name="Hug L.A."/>
            <person name="Thomas B.C."/>
            <person name="Sharon I."/>
            <person name="Castelle C.J."/>
            <person name="Singh A."/>
            <person name="Wilkins M.J."/>
            <person name="Williams K.H."/>
            <person name="Banfield J.F."/>
        </authorList>
    </citation>
    <scope>NUCLEOTIDE SEQUENCE [LARGE SCALE GENOMIC DNA]</scope>
</reference>
<comment type="caution">
    <text evidence="3">The sequence shown here is derived from an EMBL/GenBank/DDBJ whole genome shotgun (WGS) entry which is preliminary data.</text>
</comment>
<dbReference type="SUPFAM" id="SSF48452">
    <property type="entry name" value="TPR-like"/>
    <property type="match status" value="1"/>
</dbReference>
<dbReference type="SMART" id="SM00028">
    <property type="entry name" value="TPR"/>
    <property type="match status" value="2"/>
</dbReference>
<evidence type="ECO:0000313" key="3">
    <source>
        <dbReference type="EMBL" id="KKR40722.1"/>
    </source>
</evidence>
<dbReference type="InterPro" id="IPR019734">
    <property type="entry name" value="TPR_rpt"/>
</dbReference>
<accession>A0A0G0TS92</accession>
<gene>
    <name evidence="3" type="ORF">UT75_C0005G0030</name>
</gene>
<evidence type="ECO:0000313" key="4">
    <source>
        <dbReference type="Proteomes" id="UP000034072"/>
    </source>
</evidence>
<dbReference type="InterPro" id="IPR011990">
    <property type="entry name" value="TPR-like_helical_dom_sf"/>
</dbReference>
<feature type="transmembrane region" description="Helical" evidence="2">
    <location>
        <begin position="6"/>
        <end position="25"/>
    </location>
</feature>
<protein>
    <submittedName>
        <fullName evidence="3">Uncharacterized protein</fullName>
    </submittedName>
</protein>
<feature type="repeat" description="TPR" evidence="1">
    <location>
        <begin position="132"/>
        <end position="165"/>
    </location>
</feature>
<organism evidence="3 4">
    <name type="scientific">Candidatus Yanofskybacteria bacterium GW2011_GWE2_40_11</name>
    <dbReference type="NCBI Taxonomy" id="1619033"/>
    <lineage>
        <taxon>Bacteria</taxon>
        <taxon>Candidatus Yanofskyibacteriota</taxon>
    </lineage>
</organism>
<dbReference type="EMBL" id="LBXZ01000005">
    <property type="protein sequence ID" value="KKR40722.1"/>
    <property type="molecule type" value="Genomic_DNA"/>
</dbReference>